<sequence length="294" mass="33610">MGVFSQQWWIQMQQEPDSPAQHQQRSEFIRKLVQRKSREHCITDQFVHPAPKTIVQFWHDLQHLPSDIEECISSWTHWQTSGFTHKLFDEYAAKTFIGCSLGERYVRAFERCYHPAMQSDYFRLCYLLVEGGGYIDADDVCVGTDIGWLFEDGCLKLQPLCYDIASGSMVKPSVFLSVDAYDPSWIFYFNNNPLVACTGHPIIEHALNQATRILELADDGVLPEIQATTGPGNLTKSIFDLGMTLGDGIENHLVILSDWDSLAVSQWPLIHRGDARNWRLSNQKRFDPGQIDPE</sequence>
<organism evidence="1 2">
    <name type="scientific">Albidiferax ferrireducens (strain ATCC BAA-621 / DSM 15236 / T118)</name>
    <name type="common">Rhodoferax ferrireducens</name>
    <dbReference type="NCBI Taxonomy" id="338969"/>
    <lineage>
        <taxon>Bacteria</taxon>
        <taxon>Pseudomonadati</taxon>
        <taxon>Pseudomonadota</taxon>
        <taxon>Betaproteobacteria</taxon>
        <taxon>Burkholderiales</taxon>
        <taxon>Comamonadaceae</taxon>
        <taxon>Rhodoferax</taxon>
    </lineage>
</organism>
<dbReference type="STRING" id="338969.Rfer_3661"/>
<dbReference type="KEGG" id="rfr:Rfer_3661"/>
<accession>Q21S92</accession>
<evidence type="ECO:0000313" key="2">
    <source>
        <dbReference type="Proteomes" id="UP000008332"/>
    </source>
</evidence>
<dbReference type="HOGENOM" id="CLU_997030_0_0_4"/>
<dbReference type="InterPro" id="IPR039367">
    <property type="entry name" value="Och1-like"/>
</dbReference>
<evidence type="ECO:0000313" key="1">
    <source>
        <dbReference type="EMBL" id="ABD71361.1"/>
    </source>
</evidence>
<reference evidence="2" key="1">
    <citation type="submission" date="2006-02" db="EMBL/GenBank/DDBJ databases">
        <title>Complete sequence of chromosome of Rhodoferax ferrireducens DSM 15236.</title>
        <authorList>
            <person name="Copeland A."/>
            <person name="Lucas S."/>
            <person name="Lapidus A."/>
            <person name="Barry K."/>
            <person name="Detter J.C."/>
            <person name="Glavina del Rio T."/>
            <person name="Hammon N."/>
            <person name="Israni S."/>
            <person name="Pitluck S."/>
            <person name="Brettin T."/>
            <person name="Bruce D."/>
            <person name="Han C."/>
            <person name="Tapia R."/>
            <person name="Gilna P."/>
            <person name="Kiss H."/>
            <person name="Schmutz J."/>
            <person name="Larimer F."/>
            <person name="Land M."/>
            <person name="Kyrpides N."/>
            <person name="Ivanova N."/>
            <person name="Richardson P."/>
        </authorList>
    </citation>
    <scope>NUCLEOTIDE SEQUENCE [LARGE SCALE GENOMIC DNA]</scope>
    <source>
        <strain evidence="2">ATCC BAA-621 / DSM 15236 / T118</strain>
    </source>
</reference>
<dbReference type="AlphaFoldDB" id="Q21S92"/>
<protein>
    <submittedName>
        <fullName evidence="1">Uncharacterized protein</fullName>
    </submittedName>
</protein>
<dbReference type="PANTHER" id="PTHR31834:SF1">
    <property type="entry name" value="INITIATION-SPECIFIC ALPHA-1,6-MANNOSYLTRANSFERASE"/>
    <property type="match status" value="1"/>
</dbReference>
<dbReference type="PANTHER" id="PTHR31834">
    <property type="entry name" value="INITIATION-SPECIFIC ALPHA-1,6-MANNOSYLTRANSFERASE"/>
    <property type="match status" value="1"/>
</dbReference>
<proteinExistence type="predicted"/>
<gene>
    <name evidence="1" type="ordered locus">Rfer_3661</name>
</gene>
<dbReference type="InterPro" id="IPR007577">
    <property type="entry name" value="GlycoTrfase_DXD_sugar-bd_CS"/>
</dbReference>
<dbReference type="GO" id="GO:0000009">
    <property type="term" value="F:alpha-1,6-mannosyltransferase activity"/>
    <property type="evidence" value="ECO:0007669"/>
    <property type="project" value="InterPro"/>
</dbReference>
<keyword evidence="2" id="KW-1185">Reference proteome</keyword>
<dbReference type="Pfam" id="PF04488">
    <property type="entry name" value="Gly_transf_sug"/>
    <property type="match status" value="1"/>
</dbReference>
<dbReference type="GO" id="GO:0006487">
    <property type="term" value="P:protein N-linked glycosylation"/>
    <property type="evidence" value="ECO:0007669"/>
    <property type="project" value="TreeGrafter"/>
</dbReference>
<dbReference type="Gene3D" id="3.90.550.20">
    <property type="match status" value="1"/>
</dbReference>
<dbReference type="SUPFAM" id="SSF53448">
    <property type="entry name" value="Nucleotide-diphospho-sugar transferases"/>
    <property type="match status" value="1"/>
</dbReference>
<name>Q21S92_ALBFT</name>
<dbReference type="eggNOG" id="COG3774">
    <property type="taxonomic scope" value="Bacteria"/>
</dbReference>
<dbReference type="Proteomes" id="UP000008332">
    <property type="component" value="Chromosome"/>
</dbReference>
<dbReference type="EMBL" id="CP000267">
    <property type="protein sequence ID" value="ABD71361.1"/>
    <property type="molecule type" value="Genomic_DNA"/>
</dbReference>
<dbReference type="InterPro" id="IPR029044">
    <property type="entry name" value="Nucleotide-diphossugar_trans"/>
</dbReference>